<dbReference type="AlphaFoldDB" id="A0A8T0DG20"/>
<dbReference type="Proteomes" id="UP000699462">
    <property type="component" value="Unassembled WGS sequence"/>
</dbReference>
<keyword evidence="2" id="KW-1185">Reference proteome</keyword>
<gene>
    <name evidence="1" type="ORF">P879_05949</name>
</gene>
<evidence type="ECO:0000313" key="1">
    <source>
        <dbReference type="EMBL" id="KAF8565884.1"/>
    </source>
</evidence>
<accession>A0A8T0DG20</accession>
<comment type="caution">
    <text evidence="1">The sequence shown here is derived from an EMBL/GenBank/DDBJ whole genome shotgun (WGS) entry which is preliminary data.</text>
</comment>
<evidence type="ECO:0000313" key="2">
    <source>
        <dbReference type="Proteomes" id="UP000699462"/>
    </source>
</evidence>
<protein>
    <submittedName>
        <fullName evidence="1">Uncharacterized protein</fullName>
    </submittedName>
</protein>
<dbReference type="OrthoDB" id="419198at2759"/>
<organism evidence="1 2">
    <name type="scientific">Paragonimus westermani</name>
    <dbReference type="NCBI Taxonomy" id="34504"/>
    <lineage>
        <taxon>Eukaryota</taxon>
        <taxon>Metazoa</taxon>
        <taxon>Spiralia</taxon>
        <taxon>Lophotrochozoa</taxon>
        <taxon>Platyhelminthes</taxon>
        <taxon>Trematoda</taxon>
        <taxon>Digenea</taxon>
        <taxon>Plagiorchiida</taxon>
        <taxon>Troglotremata</taxon>
        <taxon>Troglotrematidae</taxon>
        <taxon>Paragonimus</taxon>
    </lineage>
</organism>
<name>A0A8T0DG20_9TREM</name>
<dbReference type="EMBL" id="JTDF01005915">
    <property type="protein sequence ID" value="KAF8565884.1"/>
    <property type="molecule type" value="Genomic_DNA"/>
</dbReference>
<proteinExistence type="predicted"/>
<sequence length="111" mass="12848">MFEHSPGDRSMLNAESLLGSFRHHDLVPWHDRAGYLVDVTMRTRLRRRLRQLRPDYLIYLTPTRDTLCAMWVINQTCPTMALQLDPSGQPLATQIGTTLHAVEIWKTDCVE</sequence>
<reference evidence="1 2" key="1">
    <citation type="submission" date="2019-07" db="EMBL/GenBank/DDBJ databases">
        <title>Annotation for the trematode Paragonimus westermani.</title>
        <authorList>
            <person name="Choi Y.-J."/>
        </authorList>
    </citation>
    <scope>NUCLEOTIDE SEQUENCE [LARGE SCALE GENOMIC DNA]</scope>
    <source>
        <strain evidence="1">180907_Pwestermani</strain>
    </source>
</reference>